<feature type="compositionally biased region" description="Gly residues" evidence="1">
    <location>
        <begin position="111"/>
        <end position="126"/>
    </location>
</feature>
<dbReference type="Proteomes" id="UP000269721">
    <property type="component" value="Unassembled WGS sequence"/>
</dbReference>
<feature type="compositionally biased region" description="Pro residues" evidence="1">
    <location>
        <begin position="204"/>
        <end position="214"/>
    </location>
</feature>
<accession>A0A4P9W757</accession>
<evidence type="ECO:0008006" key="4">
    <source>
        <dbReference type="Google" id="ProtNLM"/>
    </source>
</evidence>
<dbReference type="EMBL" id="KZ998072">
    <property type="protein sequence ID" value="RKO86590.1"/>
    <property type="molecule type" value="Genomic_DNA"/>
</dbReference>
<dbReference type="AlphaFoldDB" id="A0A4P9W757"/>
<evidence type="ECO:0000313" key="2">
    <source>
        <dbReference type="EMBL" id="RKO86590.1"/>
    </source>
</evidence>
<feature type="compositionally biased region" description="Low complexity" evidence="1">
    <location>
        <begin position="232"/>
        <end position="250"/>
    </location>
</feature>
<proteinExistence type="predicted"/>
<gene>
    <name evidence="2" type="ORF">BDK51DRAFT_40864</name>
</gene>
<evidence type="ECO:0000313" key="3">
    <source>
        <dbReference type="Proteomes" id="UP000269721"/>
    </source>
</evidence>
<sequence>MNVEYLVMDQVDVVPPLTASPPRSHYDRDDTDHDSDSTYPTDPHHSQDSRSLSHHHNSLYPSYDHHHQHQHHSLPPPRTQPAYNAYAYHPPAAYPHNQYYHAGHGMSNGNGAGGAGDGAGQGGNGSGVPNSQSGGYPMPVKVEYFNPSAELQPGGYAQYLTDAIALPADNLLAYHAAPSPLDSSASSSPTSSPPSGPNTRGPHYLPPLVAPPQVPSNDRYPQQHRHQQQVLSSVSPSSSPERRPAPYARPQSHPRSGPHALHVHPQQGQPPSHLAQSPAPLSASMSVPSPLTPHSVPLPAVLYDADTFKASLSGTRFEEKEDAIDYIKEEASQCGFSVLVRTSKPDYVVVICNCGRRLKTLKGERKRNRKFKTAMTGCEWRVVLFRSGNRVWEFRTNTGMLHNHTLPVSHIYPDYEG</sequence>
<feature type="compositionally biased region" description="Basic and acidic residues" evidence="1">
    <location>
        <begin position="24"/>
        <end position="48"/>
    </location>
</feature>
<dbReference type="OrthoDB" id="5573160at2759"/>
<reference evidence="3" key="1">
    <citation type="journal article" date="2018" name="Nat. Microbiol.">
        <title>Leveraging single-cell genomics to expand the fungal tree of life.</title>
        <authorList>
            <person name="Ahrendt S.R."/>
            <person name="Quandt C.A."/>
            <person name="Ciobanu D."/>
            <person name="Clum A."/>
            <person name="Salamov A."/>
            <person name="Andreopoulos B."/>
            <person name="Cheng J.F."/>
            <person name="Woyke T."/>
            <person name="Pelin A."/>
            <person name="Henrissat B."/>
            <person name="Reynolds N.K."/>
            <person name="Benny G.L."/>
            <person name="Smith M.E."/>
            <person name="James T.Y."/>
            <person name="Grigoriev I.V."/>
        </authorList>
    </citation>
    <scope>NUCLEOTIDE SEQUENCE [LARGE SCALE GENOMIC DNA]</scope>
</reference>
<organism evidence="2 3">
    <name type="scientific">Blyttiomyces helicus</name>
    <dbReference type="NCBI Taxonomy" id="388810"/>
    <lineage>
        <taxon>Eukaryota</taxon>
        <taxon>Fungi</taxon>
        <taxon>Fungi incertae sedis</taxon>
        <taxon>Chytridiomycota</taxon>
        <taxon>Chytridiomycota incertae sedis</taxon>
        <taxon>Chytridiomycetes</taxon>
        <taxon>Chytridiomycetes incertae sedis</taxon>
        <taxon>Blyttiomyces</taxon>
    </lineage>
</organism>
<keyword evidence="3" id="KW-1185">Reference proteome</keyword>
<feature type="region of interest" description="Disordered" evidence="1">
    <location>
        <begin position="14"/>
        <end position="84"/>
    </location>
</feature>
<feature type="compositionally biased region" description="Low complexity" evidence="1">
    <location>
        <begin position="179"/>
        <end position="190"/>
    </location>
</feature>
<name>A0A4P9W757_9FUNG</name>
<evidence type="ECO:0000256" key="1">
    <source>
        <dbReference type="SAM" id="MobiDB-lite"/>
    </source>
</evidence>
<protein>
    <recommendedName>
        <fullName evidence="4">FAR1 domain-containing protein</fullName>
    </recommendedName>
</protein>
<feature type="region of interest" description="Disordered" evidence="1">
    <location>
        <begin position="179"/>
        <end position="288"/>
    </location>
</feature>
<feature type="region of interest" description="Disordered" evidence="1">
    <location>
        <begin position="111"/>
        <end position="134"/>
    </location>
</feature>